<sequence length="319" mass="34466">MRSFSSLAIAALLSAFTSNASPVTVEKRGIADNLLSDMKLMGQYASAAYCSENYNSPGDKVDCASGKCPLVQGADSKTVDEYNEEDTSTDVTGYIAADHTNKLIIVSFRGSKTPDNWITNFEIGMTKTDICASCSAHHGFWQSWVDARDHVLPAVAQATAANPSYQLRVTGHSLGGAIAALAAASMRNAGQTAALYTYGSPRIGGTKISDYISKQSGGNYRITHWNDPVPKLPLLTMGYVHTSPEYYIDRPNGQDVQTGDVQVFQGAVSFRGNMKWLLVDASAHMWYFNSVSVCDADNTKRGSLKIRGVRADVEVMAVF</sequence>
<dbReference type="CDD" id="cd00519">
    <property type="entry name" value="Lipase_3"/>
    <property type="match status" value="1"/>
</dbReference>
<keyword evidence="2" id="KW-0378">Hydrolase</keyword>
<reference evidence="5" key="1">
    <citation type="submission" date="2021-12" db="EMBL/GenBank/DDBJ databases">
        <title>Curvularia clavata genome.</title>
        <authorList>
            <person name="Cao Y."/>
        </authorList>
    </citation>
    <scope>NUCLEOTIDE SEQUENCE</scope>
    <source>
        <strain evidence="5">Yc1106</strain>
    </source>
</reference>
<accession>A0A9Q8ZMC1</accession>
<dbReference type="PANTHER" id="PTHR46640">
    <property type="entry name" value="TRIACYLGLYCEROL LIPASE, PUTATIVE (AFU_ORTHOLOGUE AFUA_6G06510)-RELATED"/>
    <property type="match status" value="1"/>
</dbReference>
<dbReference type="Proteomes" id="UP001056012">
    <property type="component" value="Chromosome 8"/>
</dbReference>
<evidence type="ECO:0000313" key="5">
    <source>
        <dbReference type="EMBL" id="USP82668.1"/>
    </source>
</evidence>
<protein>
    <recommendedName>
        <fullName evidence="4">Fungal lipase-type domain-containing protein</fullName>
    </recommendedName>
</protein>
<name>A0A9Q8ZMC1_CURCL</name>
<dbReference type="PANTHER" id="PTHR46640:SF1">
    <property type="entry name" value="FUNGAL LIPASE-LIKE DOMAIN-CONTAINING PROTEIN-RELATED"/>
    <property type="match status" value="1"/>
</dbReference>
<dbReference type="InterPro" id="IPR051299">
    <property type="entry name" value="AB_hydrolase_lip/est"/>
</dbReference>
<feature type="signal peptide" evidence="3">
    <location>
        <begin position="1"/>
        <end position="20"/>
    </location>
</feature>
<dbReference type="AlphaFoldDB" id="A0A9Q8ZMC1"/>
<dbReference type="Pfam" id="PF01764">
    <property type="entry name" value="Lipase_3"/>
    <property type="match status" value="1"/>
</dbReference>
<evidence type="ECO:0000256" key="1">
    <source>
        <dbReference type="ARBA" id="ARBA00022729"/>
    </source>
</evidence>
<dbReference type="GO" id="GO:0006629">
    <property type="term" value="P:lipid metabolic process"/>
    <property type="evidence" value="ECO:0007669"/>
    <property type="project" value="InterPro"/>
</dbReference>
<dbReference type="GO" id="GO:0016787">
    <property type="term" value="F:hydrolase activity"/>
    <property type="evidence" value="ECO:0007669"/>
    <property type="project" value="UniProtKB-KW"/>
</dbReference>
<evidence type="ECO:0000313" key="6">
    <source>
        <dbReference type="Proteomes" id="UP001056012"/>
    </source>
</evidence>
<feature type="domain" description="Fungal lipase-type" evidence="4">
    <location>
        <begin position="105"/>
        <end position="235"/>
    </location>
</feature>
<dbReference type="OrthoDB" id="426718at2759"/>
<dbReference type="InterPro" id="IPR029058">
    <property type="entry name" value="AB_hydrolase_fold"/>
</dbReference>
<evidence type="ECO:0000259" key="4">
    <source>
        <dbReference type="Pfam" id="PF01764"/>
    </source>
</evidence>
<dbReference type="Gene3D" id="3.40.50.1820">
    <property type="entry name" value="alpha/beta hydrolase"/>
    <property type="match status" value="1"/>
</dbReference>
<keyword evidence="1 3" id="KW-0732">Signal</keyword>
<dbReference type="InterPro" id="IPR002921">
    <property type="entry name" value="Fungal_lipase-type"/>
</dbReference>
<gene>
    <name evidence="5" type="ORF">yc1106_09942</name>
</gene>
<dbReference type="EMBL" id="CP089281">
    <property type="protein sequence ID" value="USP82668.1"/>
    <property type="molecule type" value="Genomic_DNA"/>
</dbReference>
<feature type="chain" id="PRO_5040202791" description="Fungal lipase-type domain-containing protein" evidence="3">
    <location>
        <begin position="21"/>
        <end position="319"/>
    </location>
</feature>
<dbReference type="VEuPathDB" id="FungiDB:yc1106_09942"/>
<organism evidence="5 6">
    <name type="scientific">Curvularia clavata</name>
    <dbReference type="NCBI Taxonomy" id="95742"/>
    <lineage>
        <taxon>Eukaryota</taxon>
        <taxon>Fungi</taxon>
        <taxon>Dikarya</taxon>
        <taxon>Ascomycota</taxon>
        <taxon>Pezizomycotina</taxon>
        <taxon>Dothideomycetes</taxon>
        <taxon>Pleosporomycetidae</taxon>
        <taxon>Pleosporales</taxon>
        <taxon>Pleosporineae</taxon>
        <taxon>Pleosporaceae</taxon>
        <taxon>Curvularia</taxon>
    </lineage>
</organism>
<proteinExistence type="predicted"/>
<evidence type="ECO:0000256" key="2">
    <source>
        <dbReference type="ARBA" id="ARBA00022801"/>
    </source>
</evidence>
<dbReference type="SUPFAM" id="SSF53474">
    <property type="entry name" value="alpha/beta-Hydrolases"/>
    <property type="match status" value="1"/>
</dbReference>
<evidence type="ECO:0000256" key="3">
    <source>
        <dbReference type="SAM" id="SignalP"/>
    </source>
</evidence>
<keyword evidence="6" id="KW-1185">Reference proteome</keyword>